<proteinExistence type="predicted"/>
<dbReference type="OrthoDB" id="6339459at2759"/>
<name>A0A9C6XD90_FRAOC</name>
<dbReference type="PROSITE" id="PS51257">
    <property type="entry name" value="PROKAR_LIPOPROTEIN"/>
    <property type="match status" value="1"/>
</dbReference>
<organism evidence="2 3">
    <name type="scientific">Frankliniella occidentalis</name>
    <name type="common">Western flower thrips</name>
    <name type="synonym">Euthrips occidentalis</name>
    <dbReference type="NCBI Taxonomy" id="133901"/>
    <lineage>
        <taxon>Eukaryota</taxon>
        <taxon>Metazoa</taxon>
        <taxon>Ecdysozoa</taxon>
        <taxon>Arthropoda</taxon>
        <taxon>Hexapoda</taxon>
        <taxon>Insecta</taxon>
        <taxon>Pterygota</taxon>
        <taxon>Neoptera</taxon>
        <taxon>Paraneoptera</taxon>
        <taxon>Thysanoptera</taxon>
        <taxon>Terebrantia</taxon>
        <taxon>Thripoidea</taxon>
        <taxon>Thripidae</taxon>
        <taxon>Frankliniella</taxon>
    </lineage>
</organism>
<dbReference type="Proteomes" id="UP000504606">
    <property type="component" value="Unplaced"/>
</dbReference>
<dbReference type="KEGG" id="foc:127752268"/>
<dbReference type="AlphaFoldDB" id="A0A9C6XD90"/>
<reference evidence="3" key="2">
    <citation type="submission" date="2025-08" db="UniProtKB">
        <authorList>
            <consortium name="RefSeq"/>
        </authorList>
    </citation>
    <scope>IDENTIFICATION</scope>
    <source>
        <tissue evidence="3">Whole organism</tissue>
    </source>
</reference>
<feature type="chain" id="PRO_5039424870" evidence="1">
    <location>
        <begin position="18"/>
        <end position="516"/>
    </location>
</feature>
<reference evidence="3" key="1">
    <citation type="journal article" date="2018" name="Proc. Natl. Acad. Sci. U.S.A.">
        <title>Phylogenomics and the evolution of hemipteroid insects.</title>
        <authorList>
            <person name="Johnson K.P."/>
            <person name="Dietrich C.H."/>
            <person name="Friedrich F."/>
            <person name="Beutel R.G."/>
            <person name="Wipfler B."/>
            <person name="Peters R.S."/>
            <person name="Allen J.M."/>
            <person name="Petersen M."/>
            <person name="Donath A."/>
            <person name="Walden K.K."/>
            <person name="Kozlov A.M."/>
            <person name="Podsiadlowski L."/>
            <person name="Mayer C."/>
            <person name="Meusemann K."/>
            <person name="Vasilikopoulos A."/>
            <person name="Waterhouse R.M."/>
            <person name="Cameron S.L."/>
            <person name="Weirauch C."/>
            <person name="Swanson D.R."/>
            <person name="Percy D.M."/>
            <person name="Hardy N.B."/>
            <person name="Terry I."/>
            <person name="Liu S."/>
            <person name="Zhou X."/>
            <person name="Misof B."/>
            <person name="Robertson H.M."/>
            <person name="Yoshizawa K."/>
        </authorList>
    </citation>
    <scope>NUCLEOTIDE SEQUENCE</scope>
    <source>
        <tissue evidence="3">Whole organism</tissue>
    </source>
</reference>
<dbReference type="RefSeq" id="XP_052133074.1">
    <property type="nucleotide sequence ID" value="XM_052277114.1"/>
</dbReference>
<evidence type="ECO:0000313" key="2">
    <source>
        <dbReference type="Proteomes" id="UP000504606"/>
    </source>
</evidence>
<protein>
    <submittedName>
        <fullName evidence="3">Uncharacterized protein LOC127752268</fullName>
    </submittedName>
</protein>
<gene>
    <name evidence="3" type="primary">LOC127752268</name>
</gene>
<keyword evidence="1" id="KW-0732">Signal</keyword>
<evidence type="ECO:0000313" key="3">
    <source>
        <dbReference type="RefSeq" id="XP_052133074.1"/>
    </source>
</evidence>
<keyword evidence="2" id="KW-1185">Reference proteome</keyword>
<accession>A0A9C6XD90</accession>
<sequence length="516" mass="54669">MRVDVVVLVALVAGCAAHDAEEGSPLLDAARQMLQDSLDSRGGGAGAGQGLGAVGGLLQSFMQSDGGRQLGDMLLGGGAGAGGSPAADILSGLGSLIGGGKGGGGGLDPAIIGHMMDIFTKSGDDDNAEDNDVDVNNNDVGGKRSGQDGAVDWGALLGAASSLVGSQGGAADQIMSVLPALMQGLGAAGHSHHEDDVIPENEQDAHRGHHVHSHKSNMLPPFLDKLYDMWEHFSESDLGRTLWHTSGLDALLKLFTDPKTGRFQTERIFASLENASFRRRWIKSVSSFVAEWAKRVADPATQTRYLATAQFVGNNFLKAQGYPKATHFDPARPAESLSMLANAVFKRHFGLKVNSATYIKPAVAYIQEVLQLGQSKGLSIAALSSSDIESRLSDTINGEVVEPVLRVWRAYRYSTKVPQCAAYVLCVVNKQEPEGGSAAGTQGVLAPAGIKPGVTKLSSMVAAWFISGNNETPFWKLYNAAVEDHDCSSKYHPKESCAEFHEEDIRATTEYAHNEL</sequence>
<feature type="signal peptide" evidence="1">
    <location>
        <begin position="1"/>
        <end position="17"/>
    </location>
</feature>
<dbReference type="GeneID" id="127752268"/>
<evidence type="ECO:0000256" key="1">
    <source>
        <dbReference type="SAM" id="SignalP"/>
    </source>
</evidence>